<reference evidence="2 3" key="1">
    <citation type="submission" date="2019-09" db="EMBL/GenBank/DDBJ databases">
        <title>Arenimonas chukotkensis sp. nov., a bacterium isolated from Chukotka hot spring, Arctic region, Russia.</title>
        <authorList>
            <person name="Zayulina K.S."/>
            <person name="Prokofeva M.I."/>
            <person name="Elcheninov A.G."/>
            <person name="Novikov A."/>
            <person name="Kochetkova T.V."/>
            <person name="Kublanov I.V."/>
        </authorList>
    </citation>
    <scope>NUCLEOTIDE SEQUENCE [LARGE SCALE GENOMIC DNA]</scope>
    <source>
        <strain evidence="2 3">3729k</strain>
    </source>
</reference>
<evidence type="ECO:0000313" key="3">
    <source>
        <dbReference type="Proteomes" id="UP000322165"/>
    </source>
</evidence>
<keyword evidence="1" id="KW-1133">Transmembrane helix</keyword>
<gene>
    <name evidence="2" type="ORF">F0415_06860</name>
</gene>
<feature type="transmembrane region" description="Helical" evidence="1">
    <location>
        <begin position="20"/>
        <end position="41"/>
    </location>
</feature>
<evidence type="ECO:0008006" key="4">
    <source>
        <dbReference type="Google" id="ProtNLM"/>
    </source>
</evidence>
<sequence length="63" mass="6603">MRELTVVELEQVEGGNPLVIGAVVAGVTIIAACGVATYAIYKECEGSVEVSSEGVKIEFNCKK</sequence>
<evidence type="ECO:0000256" key="1">
    <source>
        <dbReference type="SAM" id="Phobius"/>
    </source>
</evidence>
<dbReference type="RefSeq" id="WP_149860462.1">
    <property type="nucleotide sequence ID" value="NZ_VUOD01000004.1"/>
</dbReference>
<dbReference type="Proteomes" id="UP000322165">
    <property type="component" value="Unassembled WGS sequence"/>
</dbReference>
<protein>
    <recommendedName>
        <fullName evidence="4">Class IIb bacteriocin, lactobin A/cerein 7B family</fullName>
    </recommendedName>
</protein>
<keyword evidence="1" id="KW-0472">Membrane</keyword>
<dbReference type="EMBL" id="VUOD01000004">
    <property type="protein sequence ID" value="KAA2284963.1"/>
    <property type="molecule type" value="Genomic_DNA"/>
</dbReference>
<dbReference type="PROSITE" id="PS51257">
    <property type="entry name" value="PROKAR_LIPOPROTEIN"/>
    <property type="match status" value="1"/>
</dbReference>
<comment type="caution">
    <text evidence="2">The sequence shown here is derived from an EMBL/GenBank/DDBJ whole genome shotgun (WGS) entry which is preliminary data.</text>
</comment>
<keyword evidence="1" id="KW-0812">Transmembrane</keyword>
<dbReference type="AlphaFoldDB" id="A0A5B2ZBP3"/>
<evidence type="ECO:0000313" key="2">
    <source>
        <dbReference type="EMBL" id="KAA2284963.1"/>
    </source>
</evidence>
<keyword evidence="3" id="KW-1185">Reference proteome</keyword>
<proteinExistence type="predicted"/>
<organism evidence="2 3">
    <name type="scientific">Arenimonas fontis</name>
    <dbReference type="NCBI Taxonomy" id="2608255"/>
    <lineage>
        <taxon>Bacteria</taxon>
        <taxon>Pseudomonadati</taxon>
        <taxon>Pseudomonadota</taxon>
        <taxon>Gammaproteobacteria</taxon>
        <taxon>Lysobacterales</taxon>
        <taxon>Lysobacteraceae</taxon>
        <taxon>Arenimonas</taxon>
    </lineage>
</organism>
<name>A0A5B2ZBP3_9GAMM</name>
<accession>A0A5B2ZBP3</accession>
<reference evidence="2 3" key="2">
    <citation type="submission" date="2019-09" db="EMBL/GenBank/DDBJ databases">
        <authorList>
            <person name="Mazur A."/>
        </authorList>
    </citation>
    <scope>NUCLEOTIDE SEQUENCE [LARGE SCALE GENOMIC DNA]</scope>
    <source>
        <strain evidence="2 3">3729k</strain>
    </source>
</reference>